<dbReference type="Gene3D" id="1.10.10.10">
    <property type="entry name" value="Winged helix-like DNA-binding domain superfamily/Winged helix DNA-binding domain"/>
    <property type="match status" value="1"/>
</dbReference>
<dbReference type="EMBL" id="AOMF01000033">
    <property type="protein sequence ID" value="EMA56552.1"/>
    <property type="molecule type" value="Genomic_DNA"/>
</dbReference>
<dbReference type="AlphaFoldDB" id="M0NF23"/>
<comment type="caution">
    <text evidence="1">The sequence shown here is derived from an EMBL/GenBank/DDBJ whole genome shotgun (WGS) entry which is preliminary data.</text>
</comment>
<accession>M0NF23</accession>
<protein>
    <submittedName>
        <fullName evidence="1">Uncharacterized protein</fullName>
    </submittedName>
</protein>
<reference evidence="1 2" key="1">
    <citation type="journal article" date="2014" name="PLoS Genet.">
        <title>Phylogenetically driven sequencing of extremely halophilic archaea reveals strategies for static and dynamic osmo-response.</title>
        <authorList>
            <person name="Becker E.A."/>
            <person name="Seitzer P.M."/>
            <person name="Tritt A."/>
            <person name="Larsen D."/>
            <person name="Krusor M."/>
            <person name="Yao A.I."/>
            <person name="Wu D."/>
            <person name="Madern D."/>
            <person name="Eisen J.A."/>
            <person name="Darling A.E."/>
            <person name="Facciotti M.T."/>
        </authorList>
    </citation>
    <scope>NUCLEOTIDE SEQUENCE [LARGE SCALE GENOMIC DNA]</scope>
    <source>
        <strain evidence="1 2">JCM 13552</strain>
    </source>
</reference>
<dbReference type="OrthoDB" id="232130at2157"/>
<name>M0NF23_9EURY</name>
<proteinExistence type="predicted"/>
<dbReference type="PATRIC" id="fig|1227457.3.peg.296"/>
<dbReference type="InterPro" id="IPR036388">
    <property type="entry name" value="WH-like_DNA-bd_sf"/>
</dbReference>
<organism evidence="1 2">
    <name type="scientific">Halococcus thailandensis JCM 13552</name>
    <dbReference type="NCBI Taxonomy" id="1227457"/>
    <lineage>
        <taxon>Archaea</taxon>
        <taxon>Methanobacteriati</taxon>
        <taxon>Methanobacteriota</taxon>
        <taxon>Stenosarchaea group</taxon>
        <taxon>Halobacteria</taxon>
        <taxon>Halobacteriales</taxon>
        <taxon>Halococcaceae</taxon>
        <taxon>Halococcus</taxon>
    </lineage>
</organism>
<keyword evidence="2" id="KW-1185">Reference proteome</keyword>
<sequence length="154" mass="18026">MSENESEQGISAEVADFLQQKGTLEMVVRIGERGSQRHTDLRNELLMSSSTIQKRLKTGKQYGLWEQRLEERDDIAAKVYMLTSLGDELFEHAQDEELGDWYQSRRDTVRQIQNRERRVILESSPPDANWISEITMEEHDLSHEQQFLPQFADN</sequence>
<evidence type="ECO:0000313" key="2">
    <source>
        <dbReference type="Proteomes" id="UP000011680"/>
    </source>
</evidence>
<gene>
    <name evidence="1" type="ORF">C451_01698</name>
</gene>
<dbReference type="SUPFAM" id="SSF46785">
    <property type="entry name" value="Winged helix' DNA-binding domain"/>
    <property type="match status" value="1"/>
</dbReference>
<dbReference type="InterPro" id="IPR036390">
    <property type="entry name" value="WH_DNA-bd_sf"/>
</dbReference>
<dbReference type="Proteomes" id="UP000011680">
    <property type="component" value="Unassembled WGS sequence"/>
</dbReference>
<dbReference type="RefSeq" id="WP_007736944.1">
    <property type="nucleotide sequence ID" value="NZ_AOMF01000033.1"/>
</dbReference>
<evidence type="ECO:0000313" key="1">
    <source>
        <dbReference type="EMBL" id="EMA56552.1"/>
    </source>
</evidence>